<evidence type="ECO:0000313" key="3">
    <source>
        <dbReference type="Proteomes" id="UP001501222"/>
    </source>
</evidence>
<keyword evidence="1" id="KW-0472">Membrane</keyword>
<comment type="caution">
    <text evidence="2">The sequence shown here is derived from an EMBL/GenBank/DDBJ whole genome shotgun (WGS) entry which is preliminary data.</text>
</comment>
<dbReference type="RefSeq" id="WP_344838944.1">
    <property type="nucleotide sequence ID" value="NZ_BAABAA010000002.1"/>
</dbReference>
<keyword evidence="1" id="KW-1133">Transmembrane helix</keyword>
<evidence type="ECO:0000256" key="1">
    <source>
        <dbReference type="SAM" id="Phobius"/>
    </source>
</evidence>
<feature type="transmembrane region" description="Helical" evidence="1">
    <location>
        <begin position="26"/>
        <end position="45"/>
    </location>
</feature>
<dbReference type="EMBL" id="BAABAA010000002">
    <property type="protein sequence ID" value="GAA3549135.1"/>
    <property type="molecule type" value="Genomic_DNA"/>
</dbReference>
<sequence length="172" mass="19043">MSTADTWSAELASTGQVVFPQRRKRLWIRGAIAALLFGNSLWSLIAHIQADDMTGVIAVLRITSLSAFVYLLAITIWQLITRRPTLTVDHTGIRRGKNTKSGYTWQQIASIDDPSGVFGLTGGLGLRSVQVQPVDRHHSTALGITHDNVVDLDELSTWLRTLHTRQTQPTDD</sequence>
<reference evidence="3" key="1">
    <citation type="journal article" date="2019" name="Int. J. Syst. Evol. Microbiol.">
        <title>The Global Catalogue of Microorganisms (GCM) 10K type strain sequencing project: providing services to taxonomists for standard genome sequencing and annotation.</title>
        <authorList>
            <consortium name="The Broad Institute Genomics Platform"/>
            <consortium name="The Broad Institute Genome Sequencing Center for Infectious Disease"/>
            <person name="Wu L."/>
            <person name="Ma J."/>
        </authorList>
    </citation>
    <scope>NUCLEOTIDE SEQUENCE [LARGE SCALE GENOMIC DNA]</scope>
    <source>
        <strain evidence="3">JCM 16928</strain>
    </source>
</reference>
<keyword evidence="3" id="KW-1185">Reference proteome</keyword>
<dbReference type="Proteomes" id="UP001501222">
    <property type="component" value="Unassembled WGS sequence"/>
</dbReference>
<keyword evidence="1" id="KW-0812">Transmembrane</keyword>
<evidence type="ECO:0008006" key="4">
    <source>
        <dbReference type="Google" id="ProtNLM"/>
    </source>
</evidence>
<organism evidence="2 3">
    <name type="scientific">Kribbella ginsengisoli</name>
    <dbReference type="NCBI Taxonomy" id="363865"/>
    <lineage>
        <taxon>Bacteria</taxon>
        <taxon>Bacillati</taxon>
        <taxon>Actinomycetota</taxon>
        <taxon>Actinomycetes</taxon>
        <taxon>Propionibacteriales</taxon>
        <taxon>Kribbellaceae</taxon>
        <taxon>Kribbella</taxon>
    </lineage>
</organism>
<protein>
    <recommendedName>
        <fullName evidence="4">PH domain-containing protein</fullName>
    </recommendedName>
</protein>
<proteinExistence type="predicted"/>
<accession>A0ABP6WEW8</accession>
<gene>
    <name evidence="2" type="ORF">GCM10022235_15950</name>
</gene>
<feature type="transmembrane region" description="Helical" evidence="1">
    <location>
        <begin position="57"/>
        <end position="80"/>
    </location>
</feature>
<evidence type="ECO:0000313" key="2">
    <source>
        <dbReference type="EMBL" id="GAA3549135.1"/>
    </source>
</evidence>
<name>A0ABP6WEW8_9ACTN</name>